<comment type="caution">
    <text evidence="3">The sequence shown here is derived from an EMBL/GenBank/DDBJ whole genome shotgun (WGS) entry which is preliminary data.</text>
</comment>
<keyword evidence="4" id="KW-1185">Reference proteome</keyword>
<dbReference type="InterPro" id="IPR050535">
    <property type="entry name" value="DNA_Repair-Maintenance_Comp"/>
</dbReference>
<keyword evidence="3" id="KW-0540">Nuclease</keyword>
<evidence type="ECO:0000313" key="3">
    <source>
        <dbReference type="EMBL" id="MFD2255456.1"/>
    </source>
</evidence>
<name>A0ABW5D787_9BACT</name>
<evidence type="ECO:0000256" key="1">
    <source>
        <dbReference type="ARBA" id="ARBA00022801"/>
    </source>
</evidence>
<keyword evidence="1" id="KW-0378">Hydrolase</keyword>
<protein>
    <submittedName>
        <fullName evidence="3">Exonuclease SbcCD subunit D</fullName>
    </submittedName>
</protein>
<dbReference type="InterPro" id="IPR014577">
    <property type="entry name" value="UCP033093_metalloPase"/>
</dbReference>
<dbReference type="SUPFAM" id="SSF56300">
    <property type="entry name" value="Metallo-dependent phosphatases"/>
    <property type="match status" value="1"/>
</dbReference>
<accession>A0ABW5D787</accession>
<dbReference type="InterPro" id="IPR029052">
    <property type="entry name" value="Metallo-depent_PP-like"/>
</dbReference>
<dbReference type="Proteomes" id="UP001597375">
    <property type="component" value="Unassembled WGS sequence"/>
</dbReference>
<dbReference type="PIRSF" id="PIRSF033093">
    <property type="entry name" value="UCP_ML1119"/>
    <property type="match status" value="1"/>
</dbReference>
<sequence>MPVTFIHTADWQIGKPYARVSDPLKRGRLQHERIEALQRIKTAADAAKAAFILVAGDLFDSQTPDKATVSAACGAIGNMKIPVLVIPGNHDFGGPGSIWEQAFFLREKEQLAPNLHILLKPEPVILEQAILFPAPLLQRHTNSDSTAWIRAAFDEDGDRNFPENLPRIVLAHGSIQGFSAVSDDEEDSSASPNLIDISRLPLGEIDYIALGDWHGTKKIGEGKAWYSGTHEIDRFPRGERNQPGHVLAVTAGRGEAAGVEIIRTAGFQWQATDFHFSGDESLDRLKSELDDLIGTSGSEKLLLLTLRGSLGITAAAELEATLEALEARLLRLKLYNHTSIAPTEAEVRELAGRSADPLISHVARQLIEQSGSSSPEEAEIAILALRELFTATH</sequence>
<proteinExistence type="predicted"/>
<feature type="domain" description="Calcineurin-like phosphoesterase" evidence="2">
    <location>
        <begin position="4"/>
        <end position="214"/>
    </location>
</feature>
<keyword evidence="3" id="KW-0269">Exonuclease</keyword>
<evidence type="ECO:0000259" key="2">
    <source>
        <dbReference type="Pfam" id="PF00149"/>
    </source>
</evidence>
<dbReference type="PANTHER" id="PTHR30337">
    <property type="entry name" value="COMPONENT OF ATP-DEPENDENT DSDNA EXONUCLEASE"/>
    <property type="match status" value="1"/>
</dbReference>
<dbReference type="RefSeq" id="WP_386818115.1">
    <property type="nucleotide sequence ID" value="NZ_JBHUIT010000002.1"/>
</dbReference>
<dbReference type="Pfam" id="PF00149">
    <property type="entry name" value="Metallophos"/>
    <property type="match status" value="1"/>
</dbReference>
<dbReference type="InterPro" id="IPR041796">
    <property type="entry name" value="Mre11_N"/>
</dbReference>
<dbReference type="EMBL" id="JBHUIT010000002">
    <property type="protein sequence ID" value="MFD2255456.1"/>
    <property type="molecule type" value="Genomic_DNA"/>
</dbReference>
<dbReference type="GO" id="GO:0004527">
    <property type="term" value="F:exonuclease activity"/>
    <property type="evidence" value="ECO:0007669"/>
    <property type="project" value="UniProtKB-KW"/>
</dbReference>
<gene>
    <name evidence="3" type="ORF">ACFSSA_02100</name>
</gene>
<dbReference type="Gene3D" id="3.60.21.10">
    <property type="match status" value="1"/>
</dbReference>
<evidence type="ECO:0000313" key="4">
    <source>
        <dbReference type="Proteomes" id="UP001597375"/>
    </source>
</evidence>
<dbReference type="PANTHER" id="PTHR30337:SF8">
    <property type="entry name" value="BLL4141 PROTEIN"/>
    <property type="match status" value="1"/>
</dbReference>
<reference evidence="4" key="1">
    <citation type="journal article" date="2019" name="Int. J. Syst. Evol. Microbiol.">
        <title>The Global Catalogue of Microorganisms (GCM) 10K type strain sequencing project: providing services to taxonomists for standard genome sequencing and annotation.</title>
        <authorList>
            <consortium name="The Broad Institute Genomics Platform"/>
            <consortium name="The Broad Institute Genome Sequencing Center for Infectious Disease"/>
            <person name="Wu L."/>
            <person name="Ma J."/>
        </authorList>
    </citation>
    <scope>NUCLEOTIDE SEQUENCE [LARGE SCALE GENOMIC DNA]</scope>
    <source>
        <strain evidence="4">CGMCC 4.7106</strain>
    </source>
</reference>
<dbReference type="InterPro" id="IPR004843">
    <property type="entry name" value="Calcineurin-like_PHP"/>
</dbReference>
<dbReference type="CDD" id="cd00840">
    <property type="entry name" value="MPP_Mre11_N"/>
    <property type="match status" value="1"/>
</dbReference>
<organism evidence="3 4">
    <name type="scientific">Luteolibacter algae</name>
    <dbReference type="NCBI Taxonomy" id="454151"/>
    <lineage>
        <taxon>Bacteria</taxon>
        <taxon>Pseudomonadati</taxon>
        <taxon>Verrucomicrobiota</taxon>
        <taxon>Verrucomicrobiia</taxon>
        <taxon>Verrucomicrobiales</taxon>
        <taxon>Verrucomicrobiaceae</taxon>
        <taxon>Luteolibacter</taxon>
    </lineage>
</organism>